<dbReference type="Proteomes" id="UP000077363">
    <property type="component" value="Chromosome"/>
</dbReference>
<name>A0A172T9A4_9DEIO</name>
<evidence type="ECO:0000313" key="2">
    <source>
        <dbReference type="Proteomes" id="UP000077363"/>
    </source>
</evidence>
<gene>
    <name evidence="1" type="ORF">SU48_06000</name>
</gene>
<evidence type="ECO:0000313" key="1">
    <source>
        <dbReference type="EMBL" id="ANE43393.1"/>
    </source>
</evidence>
<organism evidence="1 2">
    <name type="scientific">Deinococcus puniceus</name>
    <dbReference type="NCBI Taxonomy" id="1182568"/>
    <lineage>
        <taxon>Bacteria</taxon>
        <taxon>Thermotogati</taxon>
        <taxon>Deinococcota</taxon>
        <taxon>Deinococci</taxon>
        <taxon>Deinococcales</taxon>
        <taxon>Deinococcaceae</taxon>
        <taxon>Deinococcus</taxon>
    </lineage>
</organism>
<dbReference type="EMBL" id="CP011387">
    <property type="protein sequence ID" value="ANE43393.1"/>
    <property type="molecule type" value="Genomic_DNA"/>
</dbReference>
<dbReference type="KEGG" id="dpu:SU48_06000"/>
<accession>A0A172T9A4</accession>
<dbReference type="OrthoDB" id="71938at2"/>
<proteinExistence type="predicted"/>
<protein>
    <submittedName>
        <fullName evidence="1">Uncharacterized protein</fullName>
    </submittedName>
</protein>
<keyword evidence="2" id="KW-1185">Reference proteome</keyword>
<reference evidence="1 2" key="1">
    <citation type="submission" date="2015-01" db="EMBL/GenBank/DDBJ databases">
        <title>Deinococcus puniceus/DY1/ whole genome sequencing.</title>
        <authorList>
            <person name="Kim M.K."/>
            <person name="Srinivasan S."/>
            <person name="Lee J.-J."/>
        </authorList>
    </citation>
    <scope>NUCLEOTIDE SEQUENCE [LARGE SCALE GENOMIC DNA]</scope>
    <source>
        <strain evidence="1 2">DY1</strain>
    </source>
</reference>
<dbReference type="RefSeq" id="WP_064014458.1">
    <property type="nucleotide sequence ID" value="NZ_CP011387.1"/>
</dbReference>
<dbReference type="PATRIC" id="fig|1182568.3.peg.1250"/>
<dbReference type="STRING" id="1182568.SU48_06000"/>
<sequence>MIAWLDLLAEGDRHPRRFDSPETLLVYLTRVERLSPEAAQHLIELGEVGPPLARREYQVRALPLPSSVQT</sequence>
<dbReference type="AlphaFoldDB" id="A0A172T9A4"/>